<keyword evidence="8 9" id="KW-0807">Transducer</keyword>
<keyword evidence="7 9" id="KW-0675">Receptor</keyword>
<gene>
    <name evidence="13" type="ORF">Pmani_039926</name>
</gene>
<keyword evidence="14" id="KW-1185">Reference proteome</keyword>
<evidence type="ECO:0000256" key="11">
    <source>
        <dbReference type="SAM" id="Phobius"/>
    </source>
</evidence>
<feature type="transmembrane region" description="Helical" evidence="11">
    <location>
        <begin position="257"/>
        <end position="278"/>
    </location>
</feature>
<dbReference type="EMBL" id="JAWZYT010007173">
    <property type="protein sequence ID" value="KAK4286991.1"/>
    <property type="molecule type" value="Genomic_DNA"/>
</dbReference>
<comment type="caution">
    <text evidence="13">The sequence shown here is derived from an EMBL/GenBank/DDBJ whole genome shotgun (WGS) entry which is preliminary data.</text>
</comment>
<dbReference type="AlphaFoldDB" id="A0AAE1NCZ3"/>
<proteinExistence type="inferred from homology"/>
<evidence type="ECO:0000256" key="4">
    <source>
        <dbReference type="ARBA" id="ARBA00022989"/>
    </source>
</evidence>
<dbReference type="PRINTS" id="PR01012">
    <property type="entry name" value="NRPEPTIDEYR"/>
</dbReference>
<dbReference type="GO" id="GO:0043005">
    <property type="term" value="C:neuron projection"/>
    <property type="evidence" value="ECO:0007669"/>
    <property type="project" value="TreeGrafter"/>
</dbReference>
<evidence type="ECO:0000256" key="5">
    <source>
        <dbReference type="ARBA" id="ARBA00023040"/>
    </source>
</evidence>
<dbReference type="Gene3D" id="1.20.1070.10">
    <property type="entry name" value="Rhodopsin 7-helix transmembrane proteins"/>
    <property type="match status" value="1"/>
</dbReference>
<evidence type="ECO:0000256" key="7">
    <source>
        <dbReference type="ARBA" id="ARBA00023170"/>
    </source>
</evidence>
<feature type="transmembrane region" description="Helical" evidence="11">
    <location>
        <begin position="135"/>
        <end position="160"/>
    </location>
</feature>
<dbReference type="Pfam" id="PF00001">
    <property type="entry name" value="7tm_1"/>
    <property type="match status" value="1"/>
</dbReference>
<organism evidence="13 14">
    <name type="scientific">Petrolisthes manimaculis</name>
    <dbReference type="NCBI Taxonomy" id="1843537"/>
    <lineage>
        <taxon>Eukaryota</taxon>
        <taxon>Metazoa</taxon>
        <taxon>Ecdysozoa</taxon>
        <taxon>Arthropoda</taxon>
        <taxon>Crustacea</taxon>
        <taxon>Multicrustacea</taxon>
        <taxon>Malacostraca</taxon>
        <taxon>Eumalacostraca</taxon>
        <taxon>Eucarida</taxon>
        <taxon>Decapoda</taxon>
        <taxon>Pleocyemata</taxon>
        <taxon>Anomura</taxon>
        <taxon>Galatheoidea</taxon>
        <taxon>Porcellanidae</taxon>
        <taxon>Petrolisthes</taxon>
    </lineage>
</organism>
<evidence type="ECO:0000256" key="3">
    <source>
        <dbReference type="ARBA" id="ARBA00022692"/>
    </source>
</evidence>
<evidence type="ECO:0000256" key="2">
    <source>
        <dbReference type="ARBA" id="ARBA00010663"/>
    </source>
</evidence>
<dbReference type="SMART" id="SM01381">
    <property type="entry name" value="7TM_GPCR_Srsx"/>
    <property type="match status" value="1"/>
</dbReference>
<accession>A0AAE1NCZ3</accession>
<dbReference type="PRINTS" id="PR00237">
    <property type="entry name" value="GPCRRHODOPSN"/>
</dbReference>
<evidence type="ECO:0000313" key="13">
    <source>
        <dbReference type="EMBL" id="KAK4286991.1"/>
    </source>
</evidence>
<dbReference type="PANTHER" id="PTHR24235">
    <property type="entry name" value="NEUROPEPTIDE Y RECEPTOR"/>
    <property type="match status" value="1"/>
</dbReference>
<name>A0AAE1NCZ3_9EUCA</name>
<keyword evidence="5 9" id="KW-0297">G-protein coupled receptor</keyword>
<dbReference type="FunFam" id="1.20.1070.10:FF:000291">
    <property type="entry name" value="Predicted protein"/>
    <property type="match status" value="1"/>
</dbReference>
<feature type="transmembrane region" description="Helical" evidence="11">
    <location>
        <begin position="98"/>
        <end position="123"/>
    </location>
</feature>
<keyword evidence="4 11" id="KW-1133">Transmembrane helix</keyword>
<evidence type="ECO:0000256" key="6">
    <source>
        <dbReference type="ARBA" id="ARBA00023136"/>
    </source>
</evidence>
<sequence length="487" mass="54668">MMKTNETSTSTATTMAGLFESGGGGGGVGGVGVGGGWGSSGGDLTSNATTGAFDLINLTLSDNNNNYYDNNINNNSTQLWPNSSVRTQDILTYPTVQAIFYIEYTAIFMLGVFGNCLVCYVVFCNKHMQNVTNYFITNLALADILLCVLAVPFTPLYTFMGEWMFGRILCHLVTMAQGTSVYVSTLTLMSIAIDRFFVIIYPFRSRLQLKTCYLIIVSIWLFSISATLPYALYMGMVEYQERSYCEELWPSESIRQVFSGFTAIMQFVVPFIIILYCYAKISIRMNERVKAKPGSKNSRKEEQDRERKRRTNRMLIAMVTIFGVSWLPMNVVHLVGDYYAPASTWSYYNLCFFITHVVAMSSTCYNPFLYAWLNENFRKEFQLVLPCFQQPASADRVGQWRSERTCNGNDTQETMLQIGVGGGGGSAMTSNRRLSTTQESPRREQEERQTPATVETHPMTTFVTHTNGDAQDHASQPLVNGEASEYV</sequence>
<dbReference type="SUPFAM" id="SSF81321">
    <property type="entry name" value="Family A G protein-coupled receptor-like"/>
    <property type="match status" value="1"/>
</dbReference>
<protein>
    <recommendedName>
        <fullName evidence="12">G-protein coupled receptors family 1 profile domain-containing protein</fullName>
    </recommendedName>
</protein>
<comment type="subcellular location">
    <subcellularLocation>
        <location evidence="1">Membrane</location>
        <topology evidence="1">Multi-pass membrane protein</topology>
    </subcellularLocation>
</comment>
<dbReference type="Proteomes" id="UP001292094">
    <property type="component" value="Unassembled WGS sequence"/>
</dbReference>
<comment type="similarity">
    <text evidence="2 9">Belongs to the G-protein coupled receptor 1 family.</text>
</comment>
<evidence type="ECO:0000256" key="8">
    <source>
        <dbReference type="ARBA" id="ARBA00023224"/>
    </source>
</evidence>
<feature type="region of interest" description="Disordered" evidence="10">
    <location>
        <begin position="419"/>
        <end position="487"/>
    </location>
</feature>
<evidence type="ECO:0000256" key="10">
    <source>
        <dbReference type="SAM" id="MobiDB-lite"/>
    </source>
</evidence>
<dbReference type="InterPro" id="IPR000611">
    <property type="entry name" value="NPY_rcpt"/>
</dbReference>
<evidence type="ECO:0000256" key="9">
    <source>
        <dbReference type="RuleBase" id="RU000688"/>
    </source>
</evidence>
<evidence type="ECO:0000259" key="12">
    <source>
        <dbReference type="PROSITE" id="PS50262"/>
    </source>
</evidence>
<dbReference type="PROSITE" id="PS50262">
    <property type="entry name" value="G_PROTEIN_RECEP_F1_2"/>
    <property type="match status" value="1"/>
</dbReference>
<feature type="transmembrane region" description="Helical" evidence="11">
    <location>
        <begin position="347"/>
        <end position="373"/>
    </location>
</feature>
<dbReference type="PANTHER" id="PTHR24235:SF29">
    <property type="entry name" value="GH23382P"/>
    <property type="match status" value="1"/>
</dbReference>
<feature type="transmembrane region" description="Helical" evidence="11">
    <location>
        <begin position="213"/>
        <end position="237"/>
    </location>
</feature>
<feature type="domain" description="G-protein coupled receptors family 1 profile" evidence="12">
    <location>
        <begin position="114"/>
        <end position="370"/>
    </location>
</feature>
<feature type="transmembrane region" description="Helical" evidence="11">
    <location>
        <begin position="180"/>
        <end position="201"/>
    </location>
</feature>
<dbReference type="InterPro" id="IPR000276">
    <property type="entry name" value="GPCR_Rhodpsn"/>
</dbReference>
<dbReference type="GO" id="GO:0005886">
    <property type="term" value="C:plasma membrane"/>
    <property type="evidence" value="ECO:0007669"/>
    <property type="project" value="TreeGrafter"/>
</dbReference>
<feature type="transmembrane region" description="Helical" evidence="11">
    <location>
        <begin position="315"/>
        <end position="335"/>
    </location>
</feature>
<dbReference type="InterPro" id="IPR017452">
    <property type="entry name" value="GPCR_Rhodpsn_7TM"/>
</dbReference>
<dbReference type="PROSITE" id="PS00237">
    <property type="entry name" value="G_PROTEIN_RECEP_F1_1"/>
    <property type="match status" value="1"/>
</dbReference>
<evidence type="ECO:0000256" key="1">
    <source>
        <dbReference type="ARBA" id="ARBA00004141"/>
    </source>
</evidence>
<keyword evidence="3 9" id="KW-0812">Transmembrane</keyword>
<dbReference type="CDD" id="cd15203">
    <property type="entry name" value="7tmA_NPYR-like"/>
    <property type="match status" value="1"/>
</dbReference>
<keyword evidence="6 11" id="KW-0472">Membrane</keyword>
<reference evidence="13" key="1">
    <citation type="submission" date="2023-11" db="EMBL/GenBank/DDBJ databases">
        <title>Genome assemblies of two species of porcelain crab, Petrolisthes cinctipes and Petrolisthes manimaculis (Anomura: Porcellanidae).</title>
        <authorList>
            <person name="Angst P."/>
        </authorList>
    </citation>
    <scope>NUCLEOTIDE SEQUENCE</scope>
    <source>
        <strain evidence="13">PB745_02</strain>
        <tissue evidence="13">Gill</tissue>
    </source>
</reference>
<dbReference type="GO" id="GO:0004983">
    <property type="term" value="F:neuropeptide Y receptor activity"/>
    <property type="evidence" value="ECO:0007669"/>
    <property type="project" value="InterPro"/>
</dbReference>
<dbReference type="GO" id="GO:0042923">
    <property type="term" value="F:neuropeptide binding"/>
    <property type="evidence" value="ECO:0007669"/>
    <property type="project" value="TreeGrafter"/>
</dbReference>
<evidence type="ECO:0000313" key="14">
    <source>
        <dbReference type="Proteomes" id="UP001292094"/>
    </source>
</evidence>
<feature type="compositionally biased region" description="Basic and acidic residues" evidence="10">
    <location>
        <begin position="440"/>
        <end position="449"/>
    </location>
</feature>
<feature type="compositionally biased region" description="Polar residues" evidence="10">
    <location>
        <begin position="458"/>
        <end position="478"/>
    </location>
</feature>